<reference evidence="2 3" key="1">
    <citation type="journal article" date="2014" name="Genome Announc.">
        <title>Draft Genome Sequence of the Iron-Oxidizing, Acidophilic, and Halotolerant 'Thiobacillus prosperus' Type Strain DSM 5130.</title>
        <authorList>
            <person name="Ossandon F.J."/>
            <person name="Cardenas J.P."/>
            <person name="Corbett M."/>
            <person name="Quatrini R."/>
            <person name="Holmes D.S."/>
            <person name="Watkin E."/>
        </authorList>
    </citation>
    <scope>NUCLEOTIDE SEQUENCE [LARGE SCALE GENOMIC DNA]</scope>
    <source>
        <strain evidence="2 3">DSM 5130</strain>
    </source>
</reference>
<feature type="region of interest" description="Disordered" evidence="1">
    <location>
        <begin position="37"/>
        <end position="62"/>
    </location>
</feature>
<dbReference type="RefSeq" id="WP_038090019.1">
    <property type="nucleotide sequence ID" value="NZ_JQSG02000006.1"/>
</dbReference>
<sequence>MTILYLLLPIAVLLAIIAIAAFLWTVRSGQYDDLEGPPQRMLMDDDDPRMPGNAARRGKPRA</sequence>
<dbReference type="InterPro" id="IPR004714">
    <property type="entry name" value="Cyt_oxidase_maturation_cbb3"/>
</dbReference>
<dbReference type="PANTHER" id="PTHR41532">
    <property type="entry name" value="FIXS PROTEIN"/>
    <property type="match status" value="1"/>
</dbReference>
<dbReference type="NCBIfam" id="TIGR00847">
    <property type="entry name" value="ccoS"/>
    <property type="match status" value="1"/>
</dbReference>
<dbReference type="STRING" id="160660.BJI67_14680"/>
<dbReference type="PANTHER" id="PTHR41532:SF1">
    <property type="entry name" value="FIXS PROTEIN"/>
    <property type="match status" value="1"/>
</dbReference>
<protein>
    <submittedName>
        <fullName evidence="2">Cytochrome oxidase maturation protein Cbb3</fullName>
    </submittedName>
</protein>
<dbReference type="AlphaFoldDB" id="A0A1A6C0W3"/>
<name>A0A1A6C0W3_9GAMM</name>
<evidence type="ECO:0000313" key="2">
    <source>
        <dbReference type="EMBL" id="OBS08195.1"/>
    </source>
</evidence>
<accession>A0A1A6C0W3</accession>
<organism evidence="2 3">
    <name type="scientific">Acidihalobacter prosperus</name>
    <dbReference type="NCBI Taxonomy" id="160660"/>
    <lineage>
        <taxon>Bacteria</taxon>
        <taxon>Pseudomonadati</taxon>
        <taxon>Pseudomonadota</taxon>
        <taxon>Gammaproteobacteria</taxon>
        <taxon>Chromatiales</taxon>
        <taxon>Ectothiorhodospiraceae</taxon>
        <taxon>Acidihalobacter</taxon>
    </lineage>
</organism>
<proteinExistence type="predicted"/>
<gene>
    <name evidence="2" type="ORF">Thpro_022445</name>
</gene>
<dbReference type="EMBL" id="JQSG02000006">
    <property type="protein sequence ID" value="OBS08195.1"/>
    <property type="molecule type" value="Genomic_DNA"/>
</dbReference>
<dbReference type="Proteomes" id="UP000029273">
    <property type="component" value="Unassembled WGS sequence"/>
</dbReference>
<dbReference type="Pfam" id="PF03597">
    <property type="entry name" value="FixS"/>
    <property type="match status" value="1"/>
</dbReference>
<evidence type="ECO:0000313" key="3">
    <source>
        <dbReference type="Proteomes" id="UP000029273"/>
    </source>
</evidence>
<comment type="caution">
    <text evidence="2">The sequence shown here is derived from an EMBL/GenBank/DDBJ whole genome shotgun (WGS) entry which is preliminary data.</text>
</comment>
<evidence type="ECO:0000256" key="1">
    <source>
        <dbReference type="SAM" id="MobiDB-lite"/>
    </source>
</evidence>
<keyword evidence="3" id="KW-1185">Reference proteome</keyword>